<name>A0A3D3R403_9PLAN</name>
<comment type="similarity">
    <text evidence="1">Belongs to the PspA/Vipp/IM30 family.</text>
</comment>
<dbReference type="AlphaFoldDB" id="A0A3D3R403"/>
<feature type="coiled-coil region" evidence="2">
    <location>
        <begin position="87"/>
        <end position="195"/>
    </location>
</feature>
<dbReference type="PANTHER" id="PTHR31088">
    <property type="entry name" value="MEMBRANE-ASSOCIATED PROTEIN VIPP1, CHLOROPLASTIC"/>
    <property type="match status" value="1"/>
</dbReference>
<evidence type="ECO:0000313" key="4">
    <source>
        <dbReference type="Proteomes" id="UP000263642"/>
    </source>
</evidence>
<comment type="caution">
    <text evidence="3">The sequence shown here is derived from an EMBL/GenBank/DDBJ whole genome shotgun (WGS) entry which is preliminary data.</text>
</comment>
<dbReference type="PANTHER" id="PTHR31088:SF6">
    <property type="entry name" value="PHAGE SHOCK PROTEIN A"/>
    <property type="match status" value="1"/>
</dbReference>
<accession>A0A3D3R403</accession>
<evidence type="ECO:0000313" key="3">
    <source>
        <dbReference type="EMBL" id="HCO22898.1"/>
    </source>
</evidence>
<dbReference type="Pfam" id="PF04012">
    <property type="entry name" value="PspA_IM30"/>
    <property type="match status" value="1"/>
</dbReference>
<evidence type="ECO:0000256" key="2">
    <source>
        <dbReference type="SAM" id="Coils"/>
    </source>
</evidence>
<evidence type="ECO:0000256" key="1">
    <source>
        <dbReference type="ARBA" id="ARBA00043985"/>
    </source>
</evidence>
<keyword evidence="2" id="KW-0175">Coiled coil</keyword>
<dbReference type="Proteomes" id="UP000263642">
    <property type="component" value="Unassembled WGS sequence"/>
</dbReference>
<proteinExistence type="inferred from homology"/>
<sequence length="233" mass="26543">MRIFARINDIIAANIHDMIDQFEDPEVMLKQAIREMEQSIDTVTQDTARVMAGEKRLIRELTKNDLEAQNWQQRALQAVQNGDDQLARKALARKKEHENLSQALKEQLEPVKKAGDTLKVQLSAMKAKMAEAKRQLSALLLRKRSAEIRKQSHSSLNCQQTKVFNTNSFRKFDRLREKVEEAEAEADALDELNAMVDVTSLELGGQIEKDSLADGVQSMEIEEELNALKQKKD</sequence>
<dbReference type="InterPro" id="IPR007157">
    <property type="entry name" value="PspA_VIPP1"/>
</dbReference>
<organism evidence="3 4">
    <name type="scientific">Gimesia maris</name>
    <dbReference type="NCBI Taxonomy" id="122"/>
    <lineage>
        <taxon>Bacteria</taxon>
        <taxon>Pseudomonadati</taxon>
        <taxon>Planctomycetota</taxon>
        <taxon>Planctomycetia</taxon>
        <taxon>Planctomycetales</taxon>
        <taxon>Planctomycetaceae</taxon>
        <taxon>Gimesia</taxon>
    </lineage>
</organism>
<protein>
    <submittedName>
        <fullName evidence="3">Phage shock protein A</fullName>
    </submittedName>
</protein>
<gene>
    <name evidence="3" type="ORF">DIT97_07525</name>
</gene>
<reference evidence="3 4" key="1">
    <citation type="journal article" date="2018" name="Nat. Biotechnol.">
        <title>A standardized bacterial taxonomy based on genome phylogeny substantially revises the tree of life.</title>
        <authorList>
            <person name="Parks D.H."/>
            <person name="Chuvochina M."/>
            <person name="Waite D.W."/>
            <person name="Rinke C."/>
            <person name="Skarshewski A."/>
            <person name="Chaumeil P.A."/>
            <person name="Hugenholtz P."/>
        </authorList>
    </citation>
    <scope>NUCLEOTIDE SEQUENCE [LARGE SCALE GENOMIC DNA]</scope>
    <source>
        <strain evidence="3">UBA9375</strain>
    </source>
</reference>
<dbReference type="EMBL" id="DQAY01000047">
    <property type="protein sequence ID" value="HCO22898.1"/>
    <property type="molecule type" value="Genomic_DNA"/>
</dbReference>